<reference evidence="2 3" key="1">
    <citation type="submission" date="2020-08" db="EMBL/GenBank/DDBJ databases">
        <title>Genomic Encyclopedia of Type Strains, Phase III (KMG-III): the genomes of soil and plant-associated and newly described type strains.</title>
        <authorList>
            <person name="Whitman W."/>
        </authorList>
    </citation>
    <scope>NUCLEOTIDE SEQUENCE [LARGE SCALE GENOMIC DNA]</scope>
    <source>
        <strain evidence="2 3">CECT 4462</strain>
    </source>
</reference>
<proteinExistence type="predicted"/>
<dbReference type="GO" id="GO:0097351">
    <property type="term" value="F:toxin sequestering activity"/>
    <property type="evidence" value="ECO:0007669"/>
    <property type="project" value="InterPro"/>
</dbReference>
<dbReference type="InterPro" id="IPR007159">
    <property type="entry name" value="SpoVT-AbrB_dom"/>
</dbReference>
<sequence length="84" mass="9247">MELKIQQWGNSAAVRLPVSLLKKHNLACGDSLAVSDSGKEITLRPVKTKPRYRLADLMAQCDLTAPEPTELSAWNTMQPVGREA</sequence>
<dbReference type="Proteomes" id="UP000549250">
    <property type="component" value="Unassembled WGS sequence"/>
</dbReference>
<dbReference type="Gene3D" id="2.10.260.10">
    <property type="match status" value="1"/>
</dbReference>
<dbReference type="Pfam" id="PF04014">
    <property type="entry name" value="MazE_antitoxin"/>
    <property type="match status" value="1"/>
</dbReference>
<dbReference type="AlphaFoldDB" id="A0A839TAL3"/>
<evidence type="ECO:0000259" key="1">
    <source>
        <dbReference type="SMART" id="SM00966"/>
    </source>
</evidence>
<organism evidence="2 3">
    <name type="scientific">Azomonas macrocytogenes</name>
    <name type="common">Azotobacter macrocytogenes</name>
    <dbReference type="NCBI Taxonomy" id="69962"/>
    <lineage>
        <taxon>Bacteria</taxon>
        <taxon>Pseudomonadati</taxon>
        <taxon>Pseudomonadota</taxon>
        <taxon>Gammaproteobacteria</taxon>
        <taxon>Pseudomonadales</taxon>
        <taxon>Pseudomonadaceae</taxon>
        <taxon>Azomonas</taxon>
    </lineage>
</organism>
<evidence type="ECO:0000313" key="2">
    <source>
        <dbReference type="EMBL" id="MBB3105075.1"/>
    </source>
</evidence>
<comment type="caution">
    <text evidence="2">The sequence shown here is derived from an EMBL/GenBank/DDBJ whole genome shotgun (WGS) entry which is preliminary data.</text>
</comment>
<dbReference type="InterPro" id="IPR037914">
    <property type="entry name" value="SpoVT-AbrB_sf"/>
</dbReference>
<keyword evidence="3" id="KW-1185">Reference proteome</keyword>
<dbReference type="SUPFAM" id="SSF89447">
    <property type="entry name" value="AbrB/MazE/MraZ-like"/>
    <property type="match status" value="1"/>
</dbReference>
<protein>
    <submittedName>
        <fullName evidence="2">Antitoxin ChpS</fullName>
    </submittedName>
</protein>
<name>A0A839TAL3_AZOMA</name>
<feature type="domain" description="SpoVT-AbrB" evidence="1">
    <location>
        <begin position="6"/>
        <end position="51"/>
    </location>
</feature>
<dbReference type="GO" id="GO:0003677">
    <property type="term" value="F:DNA binding"/>
    <property type="evidence" value="ECO:0007669"/>
    <property type="project" value="InterPro"/>
</dbReference>
<evidence type="ECO:0000313" key="3">
    <source>
        <dbReference type="Proteomes" id="UP000549250"/>
    </source>
</evidence>
<dbReference type="PANTHER" id="PTHR40516:SF1">
    <property type="entry name" value="ANTITOXIN CHPS-RELATED"/>
    <property type="match status" value="1"/>
</dbReference>
<accession>A0A839TAL3</accession>
<dbReference type="InterPro" id="IPR039052">
    <property type="entry name" value="Antitox_PemI-like"/>
</dbReference>
<dbReference type="SMART" id="SM00966">
    <property type="entry name" value="SpoVT_AbrB"/>
    <property type="match status" value="1"/>
</dbReference>
<dbReference type="RefSeq" id="WP_183167921.1">
    <property type="nucleotide sequence ID" value="NZ_JACHXI010000024.1"/>
</dbReference>
<gene>
    <name evidence="2" type="ORF">FHR87_003509</name>
</gene>
<dbReference type="EMBL" id="JACHXI010000024">
    <property type="protein sequence ID" value="MBB3105075.1"/>
    <property type="molecule type" value="Genomic_DNA"/>
</dbReference>
<dbReference type="PANTHER" id="PTHR40516">
    <property type="entry name" value="ANTITOXIN CHPS-RELATED"/>
    <property type="match status" value="1"/>
</dbReference>